<keyword evidence="13" id="KW-1185">Reference proteome</keyword>
<keyword evidence="6 8" id="KW-0472">Membrane</keyword>
<evidence type="ECO:0000259" key="11">
    <source>
        <dbReference type="PROSITE" id="PS51846"/>
    </source>
</evidence>
<accession>A0A8J4M3F5</accession>
<dbReference type="PROSITE" id="PS51371">
    <property type="entry name" value="CBS"/>
    <property type="match status" value="1"/>
</dbReference>
<evidence type="ECO:0000256" key="5">
    <source>
        <dbReference type="ARBA" id="ARBA00022989"/>
    </source>
</evidence>
<keyword evidence="4" id="KW-0677">Repeat</keyword>
<evidence type="ECO:0008006" key="14">
    <source>
        <dbReference type="Google" id="ProtNLM"/>
    </source>
</evidence>
<dbReference type="Pfam" id="PF00571">
    <property type="entry name" value="CBS"/>
    <property type="match status" value="1"/>
</dbReference>
<proteinExistence type="predicted"/>
<dbReference type="Gene3D" id="3.90.1280.20">
    <property type="match status" value="1"/>
</dbReference>
<dbReference type="PANTHER" id="PTHR43099">
    <property type="entry name" value="UPF0053 PROTEIN YRKA"/>
    <property type="match status" value="1"/>
</dbReference>
<evidence type="ECO:0000256" key="7">
    <source>
        <dbReference type="PROSITE-ProRule" id="PRU00703"/>
    </source>
</evidence>
<evidence type="ECO:0000256" key="4">
    <source>
        <dbReference type="ARBA" id="ARBA00022737"/>
    </source>
</evidence>
<comment type="subcellular location">
    <subcellularLocation>
        <location evidence="1">Cell membrane</location>
        <topology evidence="1">Multi-pass membrane protein</topology>
    </subcellularLocation>
</comment>
<feature type="transmembrane region" description="Helical" evidence="9">
    <location>
        <begin position="58"/>
        <end position="77"/>
    </location>
</feature>
<dbReference type="InterPro" id="IPR044751">
    <property type="entry name" value="Ion_transp-like_CBS"/>
</dbReference>
<reference evidence="12" key="1">
    <citation type="submission" date="2021-04" db="EMBL/GenBank/DDBJ databases">
        <title>Draft genome sequence of Xylanibacillus composti strain K13.</title>
        <authorList>
            <person name="Uke A."/>
            <person name="Chhe C."/>
            <person name="Baramee S."/>
            <person name="Kosugi A."/>
        </authorList>
    </citation>
    <scope>NUCLEOTIDE SEQUENCE</scope>
    <source>
        <strain evidence="12">K13</strain>
    </source>
</reference>
<keyword evidence="5 8" id="KW-1133">Transmembrane helix</keyword>
<dbReference type="EMBL" id="BOVK01000060">
    <property type="protein sequence ID" value="GIQ70830.1"/>
    <property type="molecule type" value="Genomic_DNA"/>
</dbReference>
<dbReference type="InterPro" id="IPR051676">
    <property type="entry name" value="UPF0053_domain"/>
</dbReference>
<evidence type="ECO:0000256" key="9">
    <source>
        <dbReference type="SAM" id="Phobius"/>
    </source>
</evidence>
<evidence type="ECO:0000256" key="2">
    <source>
        <dbReference type="ARBA" id="ARBA00022475"/>
    </source>
</evidence>
<evidence type="ECO:0000313" key="12">
    <source>
        <dbReference type="EMBL" id="GIQ70830.1"/>
    </source>
</evidence>
<dbReference type="Proteomes" id="UP000677918">
    <property type="component" value="Unassembled WGS sequence"/>
</dbReference>
<feature type="domain" description="CNNM transmembrane" evidence="11">
    <location>
        <begin position="1"/>
        <end position="200"/>
    </location>
</feature>
<evidence type="ECO:0000256" key="3">
    <source>
        <dbReference type="ARBA" id="ARBA00022692"/>
    </source>
</evidence>
<evidence type="ECO:0000256" key="6">
    <source>
        <dbReference type="ARBA" id="ARBA00023136"/>
    </source>
</evidence>
<dbReference type="Gene3D" id="3.10.580.10">
    <property type="entry name" value="CBS-domain"/>
    <property type="match status" value="1"/>
</dbReference>
<evidence type="ECO:0000259" key="10">
    <source>
        <dbReference type="PROSITE" id="PS51371"/>
    </source>
</evidence>
<dbReference type="Pfam" id="PF01595">
    <property type="entry name" value="CNNM"/>
    <property type="match status" value="1"/>
</dbReference>
<keyword evidence="3 8" id="KW-0812">Transmembrane</keyword>
<dbReference type="InterPro" id="IPR046342">
    <property type="entry name" value="CBS_dom_sf"/>
</dbReference>
<dbReference type="GO" id="GO:0005886">
    <property type="term" value="C:plasma membrane"/>
    <property type="evidence" value="ECO:0007669"/>
    <property type="project" value="UniProtKB-SubCell"/>
</dbReference>
<dbReference type="CDD" id="cd04590">
    <property type="entry name" value="CBS_pair_CorC_HlyC_assoc"/>
    <property type="match status" value="1"/>
</dbReference>
<dbReference type="PROSITE" id="PS51846">
    <property type="entry name" value="CNNM"/>
    <property type="match status" value="1"/>
</dbReference>
<organism evidence="12 13">
    <name type="scientific">Xylanibacillus composti</name>
    <dbReference type="NCBI Taxonomy" id="1572762"/>
    <lineage>
        <taxon>Bacteria</taxon>
        <taxon>Bacillati</taxon>
        <taxon>Bacillota</taxon>
        <taxon>Bacilli</taxon>
        <taxon>Bacillales</taxon>
        <taxon>Paenibacillaceae</taxon>
        <taxon>Xylanibacillus</taxon>
    </lineage>
</organism>
<protein>
    <recommendedName>
        <fullName evidence="14">HlyC/CorC family transporter</fullName>
    </recommendedName>
</protein>
<name>A0A8J4M3F5_9BACL</name>
<gene>
    <name evidence="12" type="ORF">XYCOK13_36540</name>
</gene>
<dbReference type="SUPFAM" id="SSF54631">
    <property type="entry name" value="CBS-domain pair"/>
    <property type="match status" value="1"/>
</dbReference>
<feature type="transmembrane region" description="Helical" evidence="9">
    <location>
        <begin position="6"/>
        <end position="27"/>
    </location>
</feature>
<comment type="caution">
    <text evidence="12">The sequence shown here is derived from an EMBL/GenBank/DDBJ whole genome shotgun (WGS) entry which is preliminary data.</text>
</comment>
<keyword evidence="7" id="KW-0129">CBS domain</keyword>
<evidence type="ECO:0000313" key="13">
    <source>
        <dbReference type="Proteomes" id="UP000677918"/>
    </source>
</evidence>
<feature type="domain" description="CBS" evidence="10">
    <location>
        <begin position="219"/>
        <end position="280"/>
    </location>
</feature>
<dbReference type="AlphaFoldDB" id="A0A8J4M3F5"/>
<feature type="transmembrane region" description="Helical" evidence="9">
    <location>
        <begin position="97"/>
        <end position="117"/>
    </location>
</feature>
<evidence type="ECO:0000256" key="8">
    <source>
        <dbReference type="PROSITE-ProRule" id="PRU01193"/>
    </source>
</evidence>
<evidence type="ECO:0000256" key="1">
    <source>
        <dbReference type="ARBA" id="ARBA00004651"/>
    </source>
</evidence>
<sequence length="315" mass="35603">MISFNLVLVAVLILATAFFVATEFAIVKLRPSRVNQLVLEGRKNALAVQKVTSNLDGYLSACQLGITITALGLGWLGKPTVEKLLYPLLEPVLPSGVVSVISFVIAFSFITFLHVVIGELAPKTIAIQKAEATTLLLAKPIIWFYKIMYPFIWLLNGSGNRVVGWLGFKPAKEHEEAHSEEELRIILEDSYNSGKINKSEYGFVNKIFTFDDLLAREVMIPRTDMVCLYVENTLEDNLKVMKDEQYTRYPVVSGNKDNVIGVVNAKQLFMQYMNHEQFDLTSIIRPALTVSETMPIKELLKKMQKKTYTPRYSDR</sequence>
<dbReference type="PANTHER" id="PTHR43099:SF2">
    <property type="entry name" value="UPF0053 PROTEIN YRKA"/>
    <property type="match status" value="1"/>
</dbReference>
<keyword evidence="2" id="KW-1003">Cell membrane</keyword>
<dbReference type="InterPro" id="IPR002550">
    <property type="entry name" value="CNNM"/>
</dbReference>
<dbReference type="InterPro" id="IPR000644">
    <property type="entry name" value="CBS_dom"/>
</dbReference>